<keyword evidence="2 7" id="KW-0813">Transport</keyword>
<proteinExistence type="inferred from homology"/>
<evidence type="ECO:0000256" key="5">
    <source>
        <dbReference type="ARBA" id="ARBA00022989"/>
    </source>
</evidence>
<sequence length="274" mass="30196">MSAARLRRVLLYAGLVAVGLLFIGPLYWLFSSALKESGDIYQFPPRWLPGWHIENFAEAWRAAPFGDFFVNSLIVTAGGATIKLVNATLTAYAFVFLRFPYKNVIFLAMLGALMVPNNVTLIVNYITVSNLGWVNTYLGLIVPSAGSVFGMFLLRQYMLTLPGDVVEAARVDGAGHLRIMWQVVLPMCKPMLVTVGIIAVVDMWNDFIWPLIVTNTVEMRTLPIGLLYLRSTEGYSNWGAIMAGTVMVALPMLILFLVAQRQITRGLTGGAVKG</sequence>
<dbReference type="PROSITE" id="PS50928">
    <property type="entry name" value="ABC_TM1"/>
    <property type="match status" value="1"/>
</dbReference>
<evidence type="ECO:0000313" key="10">
    <source>
        <dbReference type="Proteomes" id="UP000295217"/>
    </source>
</evidence>
<feature type="domain" description="ABC transmembrane type-1" evidence="8">
    <location>
        <begin position="69"/>
        <end position="259"/>
    </location>
</feature>
<accession>A0A4R5AAG6</accession>
<gene>
    <name evidence="9" type="ORF">E1262_13330</name>
</gene>
<evidence type="ECO:0000256" key="3">
    <source>
        <dbReference type="ARBA" id="ARBA00022475"/>
    </source>
</evidence>
<dbReference type="Proteomes" id="UP000295217">
    <property type="component" value="Unassembled WGS sequence"/>
</dbReference>
<evidence type="ECO:0000256" key="2">
    <source>
        <dbReference type="ARBA" id="ARBA00022448"/>
    </source>
</evidence>
<evidence type="ECO:0000259" key="8">
    <source>
        <dbReference type="PROSITE" id="PS50928"/>
    </source>
</evidence>
<organism evidence="9 10">
    <name type="scientific">Jiangella aurantiaca</name>
    <dbReference type="NCBI Taxonomy" id="2530373"/>
    <lineage>
        <taxon>Bacteria</taxon>
        <taxon>Bacillati</taxon>
        <taxon>Actinomycetota</taxon>
        <taxon>Actinomycetes</taxon>
        <taxon>Jiangellales</taxon>
        <taxon>Jiangellaceae</taxon>
        <taxon>Jiangella</taxon>
    </lineage>
</organism>
<dbReference type="EMBL" id="SMLB01000015">
    <property type="protein sequence ID" value="TDD69298.1"/>
    <property type="molecule type" value="Genomic_DNA"/>
</dbReference>
<keyword evidence="6 7" id="KW-0472">Membrane</keyword>
<keyword evidence="3" id="KW-1003">Cell membrane</keyword>
<keyword evidence="10" id="KW-1185">Reference proteome</keyword>
<dbReference type="CDD" id="cd06261">
    <property type="entry name" value="TM_PBP2"/>
    <property type="match status" value="1"/>
</dbReference>
<dbReference type="PANTHER" id="PTHR43744:SF13">
    <property type="entry name" value="SN-GLYCEROL-3-PHOSPHATE TRANSPORT INTEGRAL MEMBRANE PROTEIN ABC TRANSPORTER UGPE-RELATED"/>
    <property type="match status" value="1"/>
</dbReference>
<dbReference type="RefSeq" id="WP_132103621.1">
    <property type="nucleotide sequence ID" value="NZ_SMLB01000015.1"/>
</dbReference>
<dbReference type="InterPro" id="IPR035906">
    <property type="entry name" value="MetI-like_sf"/>
</dbReference>
<comment type="subcellular location">
    <subcellularLocation>
        <location evidence="1 7">Cell membrane</location>
        <topology evidence="1 7">Multi-pass membrane protein</topology>
    </subcellularLocation>
</comment>
<evidence type="ECO:0000256" key="1">
    <source>
        <dbReference type="ARBA" id="ARBA00004651"/>
    </source>
</evidence>
<dbReference type="Pfam" id="PF00528">
    <property type="entry name" value="BPD_transp_1"/>
    <property type="match status" value="1"/>
</dbReference>
<dbReference type="AlphaFoldDB" id="A0A4R5AAG6"/>
<protein>
    <submittedName>
        <fullName evidence="9">Carbohydrate ABC transporter permease</fullName>
    </submittedName>
</protein>
<feature type="transmembrane region" description="Helical" evidence="7">
    <location>
        <begin position="104"/>
        <end position="126"/>
    </location>
</feature>
<dbReference type="OrthoDB" id="2063054at2"/>
<evidence type="ECO:0000256" key="7">
    <source>
        <dbReference type="RuleBase" id="RU363032"/>
    </source>
</evidence>
<feature type="transmembrane region" description="Helical" evidence="7">
    <location>
        <begin position="238"/>
        <end position="259"/>
    </location>
</feature>
<evidence type="ECO:0000256" key="4">
    <source>
        <dbReference type="ARBA" id="ARBA00022692"/>
    </source>
</evidence>
<keyword evidence="5 7" id="KW-1133">Transmembrane helix</keyword>
<dbReference type="Gene3D" id="1.10.3720.10">
    <property type="entry name" value="MetI-like"/>
    <property type="match status" value="1"/>
</dbReference>
<reference evidence="9 10" key="1">
    <citation type="submission" date="2019-02" db="EMBL/GenBank/DDBJ databases">
        <title>Draft genome sequences of novel Actinobacteria.</title>
        <authorList>
            <person name="Sahin N."/>
            <person name="Ay H."/>
            <person name="Saygin H."/>
        </authorList>
    </citation>
    <scope>NUCLEOTIDE SEQUENCE [LARGE SCALE GENOMIC DNA]</scope>
    <source>
        <strain evidence="9 10">8K307</strain>
    </source>
</reference>
<name>A0A4R5AAG6_9ACTN</name>
<feature type="transmembrane region" description="Helical" evidence="7">
    <location>
        <begin position="9"/>
        <end position="30"/>
    </location>
</feature>
<evidence type="ECO:0000313" key="9">
    <source>
        <dbReference type="EMBL" id="TDD69298.1"/>
    </source>
</evidence>
<dbReference type="InterPro" id="IPR000515">
    <property type="entry name" value="MetI-like"/>
</dbReference>
<evidence type="ECO:0000256" key="6">
    <source>
        <dbReference type="ARBA" id="ARBA00023136"/>
    </source>
</evidence>
<dbReference type="PANTHER" id="PTHR43744">
    <property type="entry name" value="ABC TRANSPORTER PERMEASE PROTEIN MG189-RELATED-RELATED"/>
    <property type="match status" value="1"/>
</dbReference>
<comment type="similarity">
    <text evidence="7">Belongs to the binding-protein-dependent transport system permease family.</text>
</comment>
<dbReference type="GO" id="GO:0005886">
    <property type="term" value="C:plasma membrane"/>
    <property type="evidence" value="ECO:0007669"/>
    <property type="project" value="UniProtKB-SubCell"/>
</dbReference>
<dbReference type="GO" id="GO:0055085">
    <property type="term" value="P:transmembrane transport"/>
    <property type="evidence" value="ECO:0007669"/>
    <property type="project" value="InterPro"/>
</dbReference>
<keyword evidence="4 7" id="KW-0812">Transmembrane</keyword>
<feature type="transmembrane region" description="Helical" evidence="7">
    <location>
        <begin position="179"/>
        <end position="201"/>
    </location>
</feature>
<feature type="transmembrane region" description="Helical" evidence="7">
    <location>
        <begin position="73"/>
        <end position="97"/>
    </location>
</feature>
<comment type="caution">
    <text evidence="9">The sequence shown here is derived from an EMBL/GenBank/DDBJ whole genome shotgun (WGS) entry which is preliminary data.</text>
</comment>
<feature type="transmembrane region" description="Helical" evidence="7">
    <location>
        <begin position="132"/>
        <end position="154"/>
    </location>
</feature>
<dbReference type="SUPFAM" id="SSF161098">
    <property type="entry name" value="MetI-like"/>
    <property type="match status" value="1"/>
</dbReference>